<dbReference type="AlphaFoldDB" id="Q54TG3"/>
<dbReference type="VEuPathDB" id="AmoebaDB:DDB_G0281769"/>
<dbReference type="dictyBase" id="DDB_G0281769"/>
<evidence type="ECO:0000313" key="1">
    <source>
        <dbReference type="EMBL" id="EAL66646.1"/>
    </source>
</evidence>
<keyword evidence="2" id="KW-1185">Reference proteome</keyword>
<comment type="caution">
    <text evidence="1">The sequence shown here is derived from an EMBL/GenBank/DDBJ whole genome shotgun (WGS) entry which is preliminary data.</text>
</comment>
<dbReference type="EMBL" id="AAFI02000042">
    <property type="protein sequence ID" value="EAL66646.1"/>
    <property type="molecule type" value="Genomic_DNA"/>
</dbReference>
<dbReference type="PaxDb" id="44689-DDB0204658"/>
<dbReference type="RefSeq" id="XP_640628.1">
    <property type="nucleotide sequence ID" value="XM_635536.1"/>
</dbReference>
<dbReference type="GeneID" id="8623239"/>
<name>Q54TG3_DICDI</name>
<sequence>MTLLGSITSITTNNKTKVNSINVDKSLNICSNSPVYNEQCRWNPNILWRHGGGRNNFTAA</sequence>
<dbReference type="KEGG" id="ddi:DDB_G0281769"/>
<gene>
    <name evidence="1" type="ORF">DDB_G0281769</name>
</gene>
<dbReference type="InParanoid" id="Q54TG3"/>
<protein>
    <submittedName>
        <fullName evidence="1">Uncharacterized protein</fullName>
    </submittedName>
</protein>
<reference evidence="1 2" key="1">
    <citation type="journal article" date="2005" name="Nature">
        <title>The genome of the social amoeba Dictyostelium discoideum.</title>
        <authorList>
            <consortium name="The Dictyostelium discoideum Sequencing Consortium"/>
            <person name="Eichinger L."/>
            <person name="Pachebat J.A."/>
            <person name="Glockner G."/>
            <person name="Rajandream M.A."/>
            <person name="Sucgang R."/>
            <person name="Berriman M."/>
            <person name="Song J."/>
            <person name="Olsen R."/>
            <person name="Szafranski K."/>
            <person name="Xu Q."/>
            <person name="Tunggal B."/>
            <person name="Kummerfeld S."/>
            <person name="Madera M."/>
            <person name="Konfortov B.A."/>
            <person name="Rivero F."/>
            <person name="Bankier A.T."/>
            <person name="Lehmann R."/>
            <person name="Hamlin N."/>
            <person name="Davies R."/>
            <person name="Gaudet P."/>
            <person name="Fey P."/>
            <person name="Pilcher K."/>
            <person name="Chen G."/>
            <person name="Saunders D."/>
            <person name="Sodergren E."/>
            <person name="Davis P."/>
            <person name="Kerhornou A."/>
            <person name="Nie X."/>
            <person name="Hall N."/>
            <person name="Anjard C."/>
            <person name="Hemphill L."/>
            <person name="Bason N."/>
            <person name="Farbrother P."/>
            <person name="Desany B."/>
            <person name="Just E."/>
            <person name="Morio T."/>
            <person name="Rost R."/>
            <person name="Churcher C."/>
            <person name="Cooper J."/>
            <person name="Haydock S."/>
            <person name="van Driessche N."/>
            <person name="Cronin A."/>
            <person name="Goodhead I."/>
            <person name="Muzny D."/>
            <person name="Mourier T."/>
            <person name="Pain A."/>
            <person name="Lu M."/>
            <person name="Harper D."/>
            <person name="Lindsay R."/>
            <person name="Hauser H."/>
            <person name="James K."/>
            <person name="Quiles M."/>
            <person name="Madan Babu M."/>
            <person name="Saito T."/>
            <person name="Buchrieser C."/>
            <person name="Wardroper A."/>
            <person name="Felder M."/>
            <person name="Thangavelu M."/>
            <person name="Johnson D."/>
            <person name="Knights A."/>
            <person name="Loulseged H."/>
            <person name="Mungall K."/>
            <person name="Oliver K."/>
            <person name="Price C."/>
            <person name="Quail M.A."/>
            <person name="Urushihara H."/>
            <person name="Hernandez J."/>
            <person name="Rabbinowitsch E."/>
            <person name="Steffen D."/>
            <person name="Sanders M."/>
            <person name="Ma J."/>
            <person name="Kohara Y."/>
            <person name="Sharp S."/>
            <person name="Simmonds M."/>
            <person name="Spiegler S."/>
            <person name="Tivey A."/>
            <person name="Sugano S."/>
            <person name="White B."/>
            <person name="Walker D."/>
            <person name="Woodward J."/>
            <person name="Winckler T."/>
            <person name="Tanaka Y."/>
            <person name="Shaulsky G."/>
            <person name="Schleicher M."/>
            <person name="Weinstock G."/>
            <person name="Rosenthal A."/>
            <person name="Cox E.C."/>
            <person name="Chisholm R.L."/>
            <person name="Gibbs R."/>
            <person name="Loomis W.F."/>
            <person name="Platzer M."/>
            <person name="Kay R.R."/>
            <person name="Williams J."/>
            <person name="Dear P.H."/>
            <person name="Noegel A.A."/>
            <person name="Barrell B."/>
            <person name="Kuspa A."/>
        </authorList>
    </citation>
    <scope>NUCLEOTIDE SEQUENCE [LARGE SCALE GENOMIC DNA]</scope>
    <source>
        <strain evidence="1 2">AX4</strain>
    </source>
</reference>
<dbReference type="HOGENOM" id="CLU_2946469_0_0_1"/>
<organism evidence="1 2">
    <name type="scientific">Dictyostelium discoideum</name>
    <name type="common">Social amoeba</name>
    <dbReference type="NCBI Taxonomy" id="44689"/>
    <lineage>
        <taxon>Eukaryota</taxon>
        <taxon>Amoebozoa</taxon>
        <taxon>Evosea</taxon>
        <taxon>Eumycetozoa</taxon>
        <taxon>Dictyostelia</taxon>
        <taxon>Dictyosteliales</taxon>
        <taxon>Dictyosteliaceae</taxon>
        <taxon>Dictyostelium</taxon>
    </lineage>
</organism>
<accession>Q54TG3</accession>
<evidence type="ECO:0000313" key="2">
    <source>
        <dbReference type="Proteomes" id="UP000002195"/>
    </source>
</evidence>
<dbReference type="Proteomes" id="UP000002195">
    <property type="component" value="Unassembled WGS sequence"/>
</dbReference>
<proteinExistence type="predicted"/>